<organism evidence="5 6">
    <name type="scientific">Penicillium nalgiovense</name>
    <dbReference type="NCBI Taxonomy" id="60175"/>
    <lineage>
        <taxon>Eukaryota</taxon>
        <taxon>Fungi</taxon>
        <taxon>Dikarya</taxon>
        <taxon>Ascomycota</taxon>
        <taxon>Pezizomycotina</taxon>
        <taxon>Eurotiomycetes</taxon>
        <taxon>Eurotiomycetidae</taxon>
        <taxon>Eurotiales</taxon>
        <taxon>Aspergillaceae</taxon>
        <taxon>Penicillium</taxon>
    </lineage>
</organism>
<feature type="domain" description="NACHT" evidence="4">
    <location>
        <begin position="195"/>
        <end position="343"/>
    </location>
</feature>
<dbReference type="OrthoDB" id="1874341at2759"/>
<dbReference type="Gene3D" id="3.40.50.300">
    <property type="entry name" value="P-loop containing nucleotide triphosphate hydrolases"/>
    <property type="match status" value="1"/>
</dbReference>
<dbReference type="InterPro" id="IPR015943">
    <property type="entry name" value="WD40/YVTN_repeat-like_dom_sf"/>
</dbReference>
<sequence length="1331" mass="147079">MDPLSGVASVIAVIQLTGGIVQICGKYLNNVKNATQDILRFQEKIAALAKVLQSLDELIRGSDGNKLTATQDLVDNIAKCSSALTILKEKINPETTQKRMRKWGLRALKWPLARSEVDFAIMELESYKTTFALSLQVDQTYTNSIHKKINLSRLQTAKQAAFDSYNNQHSECLPGTRIDLLREIEEWAKSPHGKCIFWLNGMAGTGKSTISQTVASRLQEQQLLGASFFFRRGEEDRATAKKLFPTLTEQLVISIPQMLPRVQKAIDDDPNISEKVLREQFRKLLLDPLFGIEQREETTRRVIVIDALDECDSEDDIKIILRLLPRVRNSTSVQLRFLLTSRPELPIRLGFEGIIDAHQDLILHEIEKPLIERDISLYFEDQFQRLKQRRSFPPDWPGDAATKELVDRAVPLFIAAATICRFIGDVKWNPQKRLEAILTDQSTYVSKMDSTYIPVLKQLLTGQTKTESRKLLEEFKEIVGVIIILATPLSINSLGHLIGRESDDVKCRLDQLHSVLSVPNNFDTPVRILHLSFRDFLLDLHKDESKFWIDEKYANQRLAERCRQIMQDSLEKNICKLASEGTPRNEISNDSIRHYIPPELKYACRYWAHHLVQCTDLSDMMHNAYLFLQVHFLHWVEAMSLLGLTSVVSGILDLLQMAKSDNHSSLISDFLHDAKRFILKNRQIIDQAPLQVYCAGLIFAPRTGIIRREFKRSLPTWICQLPQVEDGWSALTQTLEGYSGSVGSVAFSPDSRLLASGSDNKTVWLWNPATGALTQTLEGHSDSVRSVVFSPDGRLLASGSTDKTVRLWDPATGALIQTLEGHSYSVRSVAFSPDGRLLASGSLDQTVRLWNPATGALFQTLEGHSDSVESVAFSPDGCLLASGSYDTTVRLWDPATGALTQTLEGHSYSVESVAFSPDGRLLASSSSDTTVRLWDPATGVLTQTREGHSDPVRLVAFSPDGRLLASGSHDQTVRLWDPATGVLTQTLEGHSDSVESVAFSPDGCLLASGSYDTTVRLWDPATGALTQTLEGHSDSVLSVAFSPDGRLLASGSHDGTVRLWNPATGALTQTLGGHSYSVESVASSPDGRLSASGSDDTTVRHWDPVTGPLIQTLEGHSQSVESVASSPDSDLLESGSYIPLVRIFESRALTQTREGHLGSVESVAFSPDGRLLASGSSDTTVRLWDPATGALTHILGGHSGSVQSVTFSPDGRLLATGSDQTVHLWDPVTGALTQTLEVEEVVTTLEFSYNGLYLHTNLGALYIQSRCDIPTSHPPHATSDISIEHQQWIALNGKRALWLPIEFRPRCFKTNGKVLALGHVSGRISFVGFRM</sequence>
<dbReference type="InterPro" id="IPR050349">
    <property type="entry name" value="WD_LIS1/nudF_dynein_reg"/>
</dbReference>
<dbReference type="PROSITE" id="PS50837">
    <property type="entry name" value="NACHT"/>
    <property type="match status" value="1"/>
</dbReference>
<dbReference type="InterPro" id="IPR007111">
    <property type="entry name" value="NACHT_NTPase"/>
</dbReference>
<protein>
    <recommendedName>
        <fullName evidence="4">NACHT domain-containing protein</fullName>
    </recommendedName>
</protein>
<dbReference type="InterPro" id="IPR001680">
    <property type="entry name" value="WD40_rpt"/>
</dbReference>
<feature type="repeat" description="WD" evidence="3">
    <location>
        <begin position="1195"/>
        <end position="1235"/>
    </location>
</feature>
<feature type="repeat" description="WD" evidence="3">
    <location>
        <begin position="1029"/>
        <end position="1070"/>
    </location>
</feature>
<feature type="repeat" description="WD" evidence="3">
    <location>
        <begin position="987"/>
        <end position="1028"/>
    </location>
</feature>
<dbReference type="Pfam" id="PF17111">
    <property type="entry name" value="PigL_N"/>
    <property type="match status" value="1"/>
</dbReference>
<dbReference type="SUPFAM" id="SSF50998">
    <property type="entry name" value="Quinoprotein alcohol dehydrogenase-like"/>
    <property type="match status" value="2"/>
</dbReference>
<gene>
    <name evidence="5" type="ORF">PNAL_LOCUS7023</name>
</gene>
<dbReference type="InterPro" id="IPR018391">
    <property type="entry name" value="PQQ_b-propeller_rpt"/>
</dbReference>
<feature type="repeat" description="WD" evidence="3">
    <location>
        <begin position="1071"/>
        <end position="1112"/>
    </location>
</feature>
<name>A0A9W4MVW0_PENNA</name>
<dbReference type="SMART" id="SM00320">
    <property type="entry name" value="WD40"/>
    <property type="match status" value="12"/>
</dbReference>
<proteinExistence type="predicted"/>
<feature type="repeat" description="WD" evidence="3">
    <location>
        <begin position="819"/>
        <end position="860"/>
    </location>
</feature>
<evidence type="ECO:0000313" key="6">
    <source>
        <dbReference type="Proteomes" id="UP001153461"/>
    </source>
</evidence>
<dbReference type="PANTHER" id="PTHR44129">
    <property type="entry name" value="WD REPEAT-CONTAINING PROTEIN POP1"/>
    <property type="match status" value="1"/>
</dbReference>
<accession>A0A9W4MVW0</accession>
<dbReference type="GO" id="GO:0035097">
    <property type="term" value="C:histone methyltransferase complex"/>
    <property type="evidence" value="ECO:0007669"/>
    <property type="project" value="UniProtKB-ARBA"/>
</dbReference>
<feature type="repeat" description="WD" evidence="3">
    <location>
        <begin position="777"/>
        <end position="818"/>
    </location>
</feature>
<feature type="repeat" description="WD" evidence="3">
    <location>
        <begin position="1153"/>
        <end position="1194"/>
    </location>
</feature>
<keyword evidence="1 3" id="KW-0853">WD repeat</keyword>
<dbReference type="CDD" id="cd00200">
    <property type="entry name" value="WD40"/>
    <property type="match status" value="2"/>
</dbReference>
<dbReference type="InterPro" id="IPR031348">
    <property type="entry name" value="PigL_N"/>
</dbReference>
<evidence type="ECO:0000256" key="3">
    <source>
        <dbReference type="PROSITE-ProRule" id="PRU00221"/>
    </source>
</evidence>
<evidence type="ECO:0000256" key="1">
    <source>
        <dbReference type="ARBA" id="ARBA00022574"/>
    </source>
</evidence>
<feature type="repeat" description="WD" evidence="3">
    <location>
        <begin position="903"/>
        <end position="944"/>
    </location>
</feature>
<evidence type="ECO:0000259" key="4">
    <source>
        <dbReference type="PROSITE" id="PS50837"/>
    </source>
</evidence>
<evidence type="ECO:0000256" key="2">
    <source>
        <dbReference type="ARBA" id="ARBA00022737"/>
    </source>
</evidence>
<evidence type="ECO:0000313" key="5">
    <source>
        <dbReference type="EMBL" id="CAG8184312.1"/>
    </source>
</evidence>
<dbReference type="Pfam" id="PF24883">
    <property type="entry name" value="NPHP3_N"/>
    <property type="match status" value="1"/>
</dbReference>
<dbReference type="SUPFAM" id="SSF52540">
    <property type="entry name" value="P-loop containing nucleoside triphosphate hydrolases"/>
    <property type="match status" value="1"/>
</dbReference>
<feature type="repeat" description="WD" evidence="3">
    <location>
        <begin position="945"/>
        <end position="986"/>
    </location>
</feature>
<dbReference type="EMBL" id="CAJVNV010000391">
    <property type="protein sequence ID" value="CAG8184312.1"/>
    <property type="molecule type" value="Genomic_DNA"/>
</dbReference>
<dbReference type="PROSITE" id="PS50294">
    <property type="entry name" value="WD_REPEATS_REGION"/>
    <property type="match status" value="11"/>
</dbReference>
<dbReference type="Proteomes" id="UP001153461">
    <property type="component" value="Unassembled WGS sequence"/>
</dbReference>
<dbReference type="Pfam" id="PF00400">
    <property type="entry name" value="WD40"/>
    <property type="match status" value="12"/>
</dbReference>
<dbReference type="FunFam" id="2.130.10.10:FF:000228">
    <property type="entry name" value="COMPASS-like H3K4 histone methylase component WDR5A"/>
    <property type="match status" value="1"/>
</dbReference>
<feature type="repeat" description="WD" evidence="3">
    <location>
        <begin position="735"/>
        <end position="776"/>
    </location>
</feature>
<keyword evidence="2" id="KW-0677">Repeat</keyword>
<dbReference type="Gene3D" id="2.130.10.10">
    <property type="entry name" value="YVTN repeat-like/Quinoprotein amine dehydrogenase"/>
    <property type="match status" value="5"/>
</dbReference>
<dbReference type="SMART" id="SM00564">
    <property type="entry name" value="PQQ"/>
    <property type="match status" value="6"/>
</dbReference>
<dbReference type="PROSITE" id="PS50082">
    <property type="entry name" value="WD_REPEATS_2"/>
    <property type="match status" value="11"/>
</dbReference>
<dbReference type="InterPro" id="IPR027417">
    <property type="entry name" value="P-loop_NTPase"/>
</dbReference>
<dbReference type="InterPro" id="IPR020472">
    <property type="entry name" value="WD40_PAC1"/>
</dbReference>
<reference evidence="5" key="1">
    <citation type="submission" date="2021-07" db="EMBL/GenBank/DDBJ databases">
        <authorList>
            <person name="Branca A.L. A."/>
        </authorList>
    </citation>
    <scope>NUCLEOTIDE SEQUENCE</scope>
</reference>
<dbReference type="InterPro" id="IPR011047">
    <property type="entry name" value="Quinoprotein_ADH-like_sf"/>
</dbReference>
<dbReference type="InterPro" id="IPR056884">
    <property type="entry name" value="NPHP3-like_N"/>
</dbReference>
<feature type="repeat" description="WD" evidence="3">
    <location>
        <begin position="861"/>
        <end position="902"/>
    </location>
</feature>
<dbReference type="PRINTS" id="PR00320">
    <property type="entry name" value="GPROTEINBRPT"/>
</dbReference>
<comment type="caution">
    <text evidence="5">The sequence shown here is derived from an EMBL/GenBank/DDBJ whole genome shotgun (WGS) entry which is preliminary data.</text>
</comment>